<dbReference type="EMBL" id="JBFMKM010000014">
    <property type="protein sequence ID" value="KAL1297593.1"/>
    <property type="molecule type" value="Genomic_DNA"/>
</dbReference>
<comment type="caution">
    <text evidence="4">The sequence shown here is derived from an EMBL/GenBank/DDBJ whole genome shotgun (WGS) entry which is preliminary data.</text>
</comment>
<keyword evidence="5" id="KW-1185">Reference proteome</keyword>
<dbReference type="Proteomes" id="UP001562354">
    <property type="component" value="Unassembled WGS sequence"/>
</dbReference>
<dbReference type="PANTHER" id="PTHR21349:SF0">
    <property type="entry name" value="LARGE RIBOSOMAL SUBUNIT PROTEIN BL21M"/>
    <property type="match status" value="1"/>
</dbReference>
<evidence type="ECO:0000256" key="1">
    <source>
        <dbReference type="ARBA" id="ARBA00008563"/>
    </source>
</evidence>
<comment type="similarity">
    <text evidence="1">Belongs to the bacterial ribosomal protein bL21 family.</text>
</comment>
<evidence type="ECO:0000256" key="3">
    <source>
        <dbReference type="SAM" id="MobiDB-lite"/>
    </source>
</evidence>
<sequence length="297" mass="31928">MASLLSRHIKRACLDKSWTLPPTFLLPFAANLSTVSHTTDASNAPDVLVNSATKTSPDTTTTTTRVKTTSPLSSHSPSSSSSPASPASPSSPSPLPTPSQTAPVLGPSVRELLPALRAQGPHYITAHIYDRPYLVTAGDTVRLPFLMQGVNPGDILRLNRATSIGSRDFTLKAAASTPNSRSPTASTTLVIDPTPGSFLASHSRVMPGDKPSASLGADGVEVDHFVPHQAKGKTTYLDDRLFVCRAVVMGVEAEPMRIKEKTKRRQRRTKTVKSKHRYTVLRIQQVDIKSADETESN</sequence>
<proteinExistence type="inferred from homology"/>
<organism evidence="4 5">
    <name type="scientific">Neodothiora populina</name>
    <dbReference type="NCBI Taxonomy" id="2781224"/>
    <lineage>
        <taxon>Eukaryota</taxon>
        <taxon>Fungi</taxon>
        <taxon>Dikarya</taxon>
        <taxon>Ascomycota</taxon>
        <taxon>Pezizomycotina</taxon>
        <taxon>Dothideomycetes</taxon>
        <taxon>Dothideomycetidae</taxon>
        <taxon>Dothideales</taxon>
        <taxon>Dothioraceae</taxon>
        <taxon>Neodothiora</taxon>
    </lineage>
</organism>
<evidence type="ECO:0000313" key="5">
    <source>
        <dbReference type="Proteomes" id="UP001562354"/>
    </source>
</evidence>
<protein>
    <recommendedName>
        <fullName evidence="2">Large ribosomal subunit protein bL21m</fullName>
    </recommendedName>
</protein>
<feature type="compositionally biased region" description="Low complexity" evidence="3">
    <location>
        <begin position="53"/>
        <end position="88"/>
    </location>
</feature>
<evidence type="ECO:0000256" key="2">
    <source>
        <dbReference type="ARBA" id="ARBA00044129"/>
    </source>
</evidence>
<reference evidence="4 5" key="1">
    <citation type="submission" date="2024-07" db="EMBL/GenBank/DDBJ databases">
        <title>Draft sequence of the Neodothiora populina.</title>
        <authorList>
            <person name="Drown D.D."/>
            <person name="Schuette U.S."/>
            <person name="Buechlein A.B."/>
            <person name="Rusch D.R."/>
            <person name="Winton L.W."/>
            <person name="Adams G.A."/>
        </authorList>
    </citation>
    <scope>NUCLEOTIDE SEQUENCE [LARGE SCALE GENOMIC DNA]</scope>
    <source>
        <strain evidence="4 5">CPC 39397</strain>
    </source>
</reference>
<evidence type="ECO:0000313" key="4">
    <source>
        <dbReference type="EMBL" id="KAL1297593.1"/>
    </source>
</evidence>
<dbReference type="PANTHER" id="PTHR21349">
    <property type="entry name" value="50S RIBOSOMAL PROTEIN L21"/>
    <property type="match status" value="1"/>
</dbReference>
<dbReference type="GeneID" id="95979854"/>
<dbReference type="InterPro" id="IPR036164">
    <property type="entry name" value="bL21-like_sf"/>
</dbReference>
<dbReference type="SUPFAM" id="SSF141091">
    <property type="entry name" value="L21p-like"/>
    <property type="match status" value="2"/>
</dbReference>
<gene>
    <name evidence="4" type="ORF">AAFC00_006155</name>
</gene>
<dbReference type="RefSeq" id="XP_069197275.1">
    <property type="nucleotide sequence ID" value="XM_069346065.1"/>
</dbReference>
<feature type="region of interest" description="Disordered" evidence="3">
    <location>
        <begin position="48"/>
        <end position="105"/>
    </location>
</feature>
<name>A0ABR3P4E2_9PEZI</name>
<accession>A0ABR3P4E2</accession>
<dbReference type="InterPro" id="IPR028909">
    <property type="entry name" value="bL21-like"/>
</dbReference>